<dbReference type="AlphaFoldDB" id="A0A6A4V799"/>
<keyword evidence="7" id="KW-1185">Reference proteome</keyword>
<dbReference type="InterPro" id="IPR036191">
    <property type="entry name" value="RRF_sf"/>
</dbReference>
<evidence type="ECO:0000313" key="7">
    <source>
        <dbReference type="Proteomes" id="UP000440578"/>
    </source>
</evidence>
<dbReference type="Pfam" id="PF01765">
    <property type="entry name" value="RRF"/>
    <property type="match status" value="1"/>
</dbReference>
<dbReference type="OrthoDB" id="407355at2759"/>
<comment type="caution">
    <text evidence="6">The sequence shown here is derived from an EMBL/GenBank/DDBJ whole genome shotgun (WGS) entry which is preliminary data.</text>
</comment>
<protein>
    <recommendedName>
        <fullName evidence="2">Ribosome-recycling factor, mitochondrial</fullName>
    </recommendedName>
    <alternativeName>
        <fullName evidence="4">Ribosome-releasing factor, mitochondrial</fullName>
    </alternativeName>
</protein>
<keyword evidence="3" id="KW-0648">Protein biosynthesis</keyword>
<name>A0A6A4V799_AMPAM</name>
<evidence type="ECO:0000256" key="3">
    <source>
        <dbReference type="ARBA" id="ARBA00022917"/>
    </source>
</evidence>
<accession>A0A6A4V799</accession>
<dbReference type="Gene3D" id="1.10.132.20">
    <property type="entry name" value="Ribosome-recycling factor"/>
    <property type="match status" value="1"/>
</dbReference>
<evidence type="ECO:0000256" key="2">
    <source>
        <dbReference type="ARBA" id="ARBA00020581"/>
    </source>
</evidence>
<gene>
    <name evidence="6" type="primary">MRRF</name>
    <name evidence="6" type="ORF">FJT64_014138</name>
</gene>
<dbReference type="Proteomes" id="UP000440578">
    <property type="component" value="Unassembled WGS sequence"/>
</dbReference>
<organism evidence="6 7">
    <name type="scientific">Amphibalanus amphitrite</name>
    <name type="common">Striped barnacle</name>
    <name type="synonym">Balanus amphitrite</name>
    <dbReference type="NCBI Taxonomy" id="1232801"/>
    <lineage>
        <taxon>Eukaryota</taxon>
        <taxon>Metazoa</taxon>
        <taxon>Ecdysozoa</taxon>
        <taxon>Arthropoda</taxon>
        <taxon>Crustacea</taxon>
        <taxon>Multicrustacea</taxon>
        <taxon>Cirripedia</taxon>
        <taxon>Thoracica</taxon>
        <taxon>Thoracicalcarea</taxon>
        <taxon>Balanomorpha</taxon>
        <taxon>Balanoidea</taxon>
        <taxon>Balanidae</taxon>
        <taxon>Amphibalaninae</taxon>
        <taxon>Amphibalanus</taxon>
    </lineage>
</organism>
<dbReference type="GO" id="GO:0006412">
    <property type="term" value="P:translation"/>
    <property type="evidence" value="ECO:0007669"/>
    <property type="project" value="UniProtKB-KW"/>
</dbReference>
<dbReference type="SUPFAM" id="SSF55194">
    <property type="entry name" value="Ribosome recycling factor, RRF"/>
    <property type="match status" value="1"/>
</dbReference>
<dbReference type="GO" id="GO:0043023">
    <property type="term" value="F:ribosomal large subunit binding"/>
    <property type="evidence" value="ECO:0007669"/>
    <property type="project" value="TreeGrafter"/>
</dbReference>
<dbReference type="PANTHER" id="PTHR20982:SF3">
    <property type="entry name" value="MITOCHONDRIAL RIBOSOME RECYCLING FACTOR PSEUDO 1"/>
    <property type="match status" value="1"/>
</dbReference>
<dbReference type="InterPro" id="IPR002661">
    <property type="entry name" value="Ribosome_recyc_fac"/>
</dbReference>
<reference evidence="6 7" key="1">
    <citation type="submission" date="2019-07" db="EMBL/GenBank/DDBJ databases">
        <title>Draft genome assembly of a fouling barnacle, Amphibalanus amphitrite (Darwin, 1854): The first reference genome for Thecostraca.</title>
        <authorList>
            <person name="Kim W."/>
        </authorList>
    </citation>
    <scope>NUCLEOTIDE SEQUENCE [LARGE SCALE GENOMIC DNA]</scope>
    <source>
        <strain evidence="6">SNU_AA5</strain>
        <tissue evidence="6">Soma without cirri and trophi</tissue>
    </source>
</reference>
<evidence type="ECO:0000256" key="1">
    <source>
        <dbReference type="ARBA" id="ARBA00005912"/>
    </source>
</evidence>
<evidence type="ECO:0000259" key="5">
    <source>
        <dbReference type="Pfam" id="PF01765"/>
    </source>
</evidence>
<sequence>MSDTIPCFISVAECLCHRAHRAPVPVPLRSPRPGAPCRCVHRAPVPRAVELTAPRYPCRCVHRAPVPVPPEKGAVKVDESEMAELMDVEAFRGRLDAVLDRLRDGFIKQFSVRTSIGSIETLSVPFEGDHYPLNELAQVARKSATLIVINSSAFPQAVGDIVHALQSAGMGLNPQQEGTTVYVQIPKVTKEHRESLVKGAKMACNTAKDKLKEVQNNQLRALKKVDHVSEDLVHSVQNQVTAMAHQYMADADAMLKTKTAELLGEK</sequence>
<dbReference type="PANTHER" id="PTHR20982">
    <property type="entry name" value="RIBOSOME RECYCLING FACTOR"/>
    <property type="match status" value="1"/>
</dbReference>
<evidence type="ECO:0000256" key="4">
    <source>
        <dbReference type="ARBA" id="ARBA00033107"/>
    </source>
</evidence>
<proteinExistence type="inferred from homology"/>
<evidence type="ECO:0000313" key="6">
    <source>
        <dbReference type="EMBL" id="KAF0287444.1"/>
    </source>
</evidence>
<feature type="domain" description="Ribosome recycling factor" evidence="5">
    <location>
        <begin position="108"/>
        <end position="263"/>
    </location>
</feature>
<dbReference type="GO" id="GO:0005739">
    <property type="term" value="C:mitochondrion"/>
    <property type="evidence" value="ECO:0007669"/>
    <property type="project" value="TreeGrafter"/>
</dbReference>
<comment type="similarity">
    <text evidence="1">Belongs to the RRF family.</text>
</comment>
<dbReference type="Gene3D" id="3.30.1360.40">
    <property type="match status" value="1"/>
</dbReference>
<dbReference type="InterPro" id="IPR023584">
    <property type="entry name" value="Ribosome_recyc_fac_dom"/>
</dbReference>
<dbReference type="EMBL" id="VIIS01002191">
    <property type="protein sequence ID" value="KAF0287444.1"/>
    <property type="molecule type" value="Genomic_DNA"/>
</dbReference>